<protein>
    <recommendedName>
        <fullName evidence="10">DUF350 domain-containing protein</fullName>
    </recommendedName>
</protein>
<evidence type="ECO:0000256" key="6">
    <source>
        <dbReference type="ARBA" id="ARBA00023136"/>
    </source>
</evidence>
<keyword evidence="6 7" id="KW-0472">Membrane</keyword>
<proteinExistence type="inferred from homology"/>
<dbReference type="Pfam" id="PF03994">
    <property type="entry name" value="DUF350"/>
    <property type="match status" value="1"/>
</dbReference>
<reference evidence="8 9" key="1">
    <citation type="submission" date="2012-02" db="EMBL/GenBank/DDBJ databases">
        <title>Complete sequence of chromosome of Singulisphaera acidiphila DSM 18658.</title>
        <authorList>
            <consortium name="US DOE Joint Genome Institute (JGI-PGF)"/>
            <person name="Lucas S."/>
            <person name="Copeland A."/>
            <person name="Lapidus A."/>
            <person name="Glavina del Rio T."/>
            <person name="Dalin E."/>
            <person name="Tice H."/>
            <person name="Bruce D."/>
            <person name="Goodwin L."/>
            <person name="Pitluck S."/>
            <person name="Peters L."/>
            <person name="Ovchinnikova G."/>
            <person name="Chertkov O."/>
            <person name="Kyrpides N."/>
            <person name="Mavromatis K."/>
            <person name="Ivanova N."/>
            <person name="Brettin T."/>
            <person name="Detter J.C."/>
            <person name="Han C."/>
            <person name="Larimer F."/>
            <person name="Land M."/>
            <person name="Hauser L."/>
            <person name="Markowitz V."/>
            <person name="Cheng J.-F."/>
            <person name="Hugenholtz P."/>
            <person name="Woyke T."/>
            <person name="Wu D."/>
            <person name="Tindall B."/>
            <person name="Pomrenke H."/>
            <person name="Brambilla E."/>
            <person name="Klenk H.-P."/>
            <person name="Eisen J.A."/>
        </authorList>
    </citation>
    <scope>NUCLEOTIDE SEQUENCE [LARGE SCALE GENOMIC DNA]</scope>
    <source>
        <strain evidence="9">ATCC BAA-1392 / DSM 18658 / VKM B-2454 / MOB10</strain>
    </source>
</reference>
<dbReference type="AlphaFoldDB" id="L0DKP6"/>
<dbReference type="STRING" id="886293.Sinac_5089"/>
<accession>L0DKP6</accession>
<evidence type="ECO:0008006" key="10">
    <source>
        <dbReference type="Google" id="ProtNLM"/>
    </source>
</evidence>
<dbReference type="OrthoDB" id="291519at2"/>
<dbReference type="GO" id="GO:0005886">
    <property type="term" value="C:plasma membrane"/>
    <property type="evidence" value="ECO:0007669"/>
    <property type="project" value="UniProtKB-SubCell"/>
</dbReference>
<evidence type="ECO:0000256" key="5">
    <source>
        <dbReference type="ARBA" id="ARBA00022989"/>
    </source>
</evidence>
<dbReference type="Proteomes" id="UP000010798">
    <property type="component" value="Chromosome"/>
</dbReference>
<sequence>MPEILSAYLITFGWAIVGSVAMGLGIIITLRLFDMSTRNVDEWELIKQGNMAMAVILAAVIISLGIVVAAAIHP</sequence>
<evidence type="ECO:0000256" key="1">
    <source>
        <dbReference type="ARBA" id="ARBA00004651"/>
    </source>
</evidence>
<dbReference type="EMBL" id="CP003364">
    <property type="protein sequence ID" value="AGA29241.1"/>
    <property type="molecule type" value="Genomic_DNA"/>
</dbReference>
<gene>
    <name evidence="8" type="ordered locus">Sinac_5089</name>
</gene>
<evidence type="ECO:0000256" key="2">
    <source>
        <dbReference type="ARBA" id="ARBA00005779"/>
    </source>
</evidence>
<name>L0DKP6_SINAD</name>
<keyword evidence="5 7" id="KW-1133">Transmembrane helix</keyword>
<keyword evidence="9" id="KW-1185">Reference proteome</keyword>
<evidence type="ECO:0000256" key="4">
    <source>
        <dbReference type="ARBA" id="ARBA00022692"/>
    </source>
</evidence>
<dbReference type="KEGG" id="saci:Sinac_5089"/>
<dbReference type="RefSeq" id="WP_015248347.1">
    <property type="nucleotide sequence ID" value="NC_019892.1"/>
</dbReference>
<evidence type="ECO:0000313" key="9">
    <source>
        <dbReference type="Proteomes" id="UP000010798"/>
    </source>
</evidence>
<evidence type="ECO:0000256" key="7">
    <source>
        <dbReference type="SAM" id="Phobius"/>
    </source>
</evidence>
<comment type="subcellular location">
    <subcellularLocation>
        <location evidence="1">Cell membrane</location>
        <topology evidence="1">Multi-pass membrane protein</topology>
    </subcellularLocation>
</comment>
<keyword evidence="4 7" id="KW-0812">Transmembrane</keyword>
<evidence type="ECO:0000256" key="3">
    <source>
        <dbReference type="ARBA" id="ARBA00022475"/>
    </source>
</evidence>
<organism evidence="8 9">
    <name type="scientific">Singulisphaera acidiphila (strain ATCC BAA-1392 / DSM 18658 / VKM B-2454 / MOB10)</name>
    <dbReference type="NCBI Taxonomy" id="886293"/>
    <lineage>
        <taxon>Bacteria</taxon>
        <taxon>Pseudomonadati</taxon>
        <taxon>Planctomycetota</taxon>
        <taxon>Planctomycetia</taxon>
        <taxon>Isosphaerales</taxon>
        <taxon>Isosphaeraceae</taxon>
        <taxon>Singulisphaera</taxon>
    </lineage>
</organism>
<evidence type="ECO:0000313" key="8">
    <source>
        <dbReference type="EMBL" id="AGA29241.1"/>
    </source>
</evidence>
<feature type="transmembrane region" description="Helical" evidence="7">
    <location>
        <begin position="6"/>
        <end position="30"/>
    </location>
</feature>
<dbReference type="InterPro" id="IPR007140">
    <property type="entry name" value="DUF350"/>
</dbReference>
<dbReference type="HOGENOM" id="CLU_2685854_0_0_0"/>
<feature type="transmembrane region" description="Helical" evidence="7">
    <location>
        <begin position="51"/>
        <end position="72"/>
    </location>
</feature>
<keyword evidence="3" id="KW-1003">Cell membrane</keyword>
<comment type="similarity">
    <text evidence="2">Belongs to the UPF0719 family.</text>
</comment>